<evidence type="ECO:0000256" key="1">
    <source>
        <dbReference type="SAM" id="Phobius"/>
    </source>
</evidence>
<gene>
    <name evidence="2" type="ORF">SAMN05216588_10118</name>
</gene>
<name>A0A1G7X8F5_9GAMM</name>
<sequence>MSFEALGKHLKIVFGESLVAASAATFSVLVLEMPVWAMFIGWIAFFTRGLNLHSGLINLGCVLIGLLLGMLAARTHAALEPLLGAYTITLVVTIITVIALSLARLPVFNNLLGFFLGLAAFFASQLPPTVGTFAALGLVTGVGSSAGFLAISWQRRVNRGPARAGS</sequence>
<accession>A0A1G7X8F5</accession>
<feature type="transmembrane region" description="Helical" evidence="1">
    <location>
        <begin position="56"/>
        <end position="77"/>
    </location>
</feature>
<protein>
    <recommendedName>
        <fullName evidence="4">DUF1097 domain-containing protein</fullName>
    </recommendedName>
</protein>
<evidence type="ECO:0008006" key="4">
    <source>
        <dbReference type="Google" id="ProtNLM"/>
    </source>
</evidence>
<evidence type="ECO:0000313" key="3">
    <source>
        <dbReference type="Proteomes" id="UP000198606"/>
    </source>
</evidence>
<dbReference type="RefSeq" id="WP_084306407.1">
    <property type="nucleotide sequence ID" value="NZ_FNDG01000001.1"/>
</dbReference>
<organism evidence="2 3">
    <name type="scientific">Phytopseudomonas flavescens</name>
    <dbReference type="NCBI Taxonomy" id="29435"/>
    <lineage>
        <taxon>Bacteria</taxon>
        <taxon>Pseudomonadati</taxon>
        <taxon>Pseudomonadota</taxon>
        <taxon>Gammaproteobacteria</taxon>
        <taxon>Pseudomonadales</taxon>
        <taxon>Pseudomonadaceae</taxon>
        <taxon>Phytopseudomonas</taxon>
    </lineage>
</organism>
<dbReference type="AlphaFoldDB" id="A0A1G7X8F5"/>
<dbReference type="EMBL" id="FNDG01000001">
    <property type="protein sequence ID" value="SDG80468.1"/>
    <property type="molecule type" value="Genomic_DNA"/>
</dbReference>
<evidence type="ECO:0000313" key="2">
    <source>
        <dbReference type="EMBL" id="SDG80468.1"/>
    </source>
</evidence>
<feature type="transmembrane region" description="Helical" evidence="1">
    <location>
        <begin position="110"/>
        <end position="127"/>
    </location>
</feature>
<dbReference type="InterPro" id="IPR009476">
    <property type="entry name" value="DUF1097"/>
</dbReference>
<keyword evidence="1" id="KW-0472">Membrane</keyword>
<dbReference type="Proteomes" id="UP000198606">
    <property type="component" value="Unassembled WGS sequence"/>
</dbReference>
<feature type="transmembrane region" description="Helical" evidence="1">
    <location>
        <begin position="20"/>
        <end position="44"/>
    </location>
</feature>
<reference evidence="2 3" key="1">
    <citation type="submission" date="2016-10" db="EMBL/GenBank/DDBJ databases">
        <authorList>
            <person name="de Groot N.N."/>
        </authorList>
    </citation>
    <scope>NUCLEOTIDE SEQUENCE [LARGE SCALE GENOMIC DNA]</scope>
    <source>
        <strain evidence="2 3">LMG 18387</strain>
    </source>
</reference>
<keyword evidence="1" id="KW-0812">Transmembrane</keyword>
<keyword evidence="1" id="KW-1133">Transmembrane helix</keyword>
<proteinExistence type="predicted"/>
<feature type="transmembrane region" description="Helical" evidence="1">
    <location>
        <begin position="83"/>
        <end position="103"/>
    </location>
</feature>
<dbReference type="Pfam" id="PF06496">
    <property type="entry name" value="DUF1097"/>
    <property type="match status" value="1"/>
</dbReference>
<feature type="transmembrane region" description="Helical" evidence="1">
    <location>
        <begin position="133"/>
        <end position="153"/>
    </location>
</feature>